<proteinExistence type="predicted"/>
<feature type="compositionally biased region" description="Polar residues" evidence="1">
    <location>
        <begin position="866"/>
        <end position="875"/>
    </location>
</feature>
<feature type="compositionally biased region" description="Acidic residues" evidence="1">
    <location>
        <begin position="534"/>
        <end position="548"/>
    </location>
</feature>
<gene>
    <name evidence="2" type="ORF">HGM15179_004955</name>
</gene>
<feature type="compositionally biased region" description="Low complexity" evidence="1">
    <location>
        <begin position="855"/>
        <end position="865"/>
    </location>
</feature>
<feature type="compositionally biased region" description="Basic and acidic residues" evidence="1">
    <location>
        <begin position="969"/>
        <end position="981"/>
    </location>
</feature>
<evidence type="ECO:0000313" key="3">
    <source>
        <dbReference type="Proteomes" id="UP000796761"/>
    </source>
</evidence>
<feature type="compositionally biased region" description="Low complexity" evidence="1">
    <location>
        <begin position="228"/>
        <end position="238"/>
    </location>
</feature>
<feature type="region of interest" description="Disordered" evidence="1">
    <location>
        <begin position="58"/>
        <end position="560"/>
    </location>
</feature>
<dbReference type="AlphaFoldDB" id="A0A8K1LQC4"/>
<evidence type="ECO:0008006" key="4">
    <source>
        <dbReference type="Google" id="ProtNLM"/>
    </source>
</evidence>
<feature type="compositionally biased region" description="Low complexity" evidence="1">
    <location>
        <begin position="496"/>
        <end position="505"/>
    </location>
</feature>
<accession>A0A8K1LQC4</accession>
<dbReference type="PANTHER" id="PTHR20787:SF10">
    <property type="entry name" value="TREACLE PROTEIN"/>
    <property type="match status" value="1"/>
</dbReference>
<sequence>MAADGGGGRELLALIHQHLLRGGFARAARELQAQSGQKLLPSFSTSLEDIFTHWEKTPPNFKRRNVSDEEAAIPEKIRVPDPVSSSESSEKEEDEKEKAKAANAAASLSLATNSVVNVDSSEEDESSSEEEAPAGRGAVTVTAAVVAGKAANSLHSPPKPTAPAGRAAGLSAAGRTVLSNKQQPNDLAVAPFPAKAQKLPSPGKPGHAAAAVAKVGQSKAPVTTKAPESSSSSGSSSSESEEEEETLKAPAPRAELTAGAENSSEESSEDTSSEEELATPAIQAKPAVKTVQSNTVPVKSAPAVPVSLKNAVKQTALAASQAKPASTTVPGAPQPDDTSENSSSSDSEDEERPLVTQTKTPPKSSQAVPSPVKPTPAASLSVKAAPAKMLPLSQGKTAPKPTVPKQAKTPQGRTAAPTKPAESIKPVESTVSSASEDEDLPVPISQKRLSDQPKPIPSLTQAAKPGQPEKAVVSTLKSQVSECSSSDSSDSEEESPAAQRQPPQAVQTNSVPQPTNVKKTLALAPATAPPAVDSSDDSSEESDSEDEIVPPSQTLSQQNVQVTAVSSMVAAKANATLPSGKRTKAAAVPAVSRVFESLSSDASEHNMLSGKVPAASRQKQRVPVGKAPPASTAIPGSSTAKARKPVQQPGQDTHLSQALPPTHAEDTSDSSSSSDSDEEEAPKQPSKPVSLQTPGGVQPAHSSSSESSEEEEDAASQSLLAGYPVLSKTPVTPQAPKTVPPQPGGEVGPGKAAGSAANSLAKGSLKAAPAHSSISDSSDSDTDDNQVAANHKAENNPPSGQEATEASNKEKVTGKTEPGHASLKASSLKKTLAMKENNVGAAGVQVTPASSHALPSVPQSQQPSSGTETEVTTAASVPAVQTVEGLEVKKKKKKEKKEKEKKEKEKKKPSSTADKAVKTPKSKDKENKKQKVPQKRKLPGEDGAVGQPKEKKQKGQANEEVPKKKKKKADGGLEKVADSKEKKKSAKKKKPEKEKKKTEKEKKKSKKASLEEASVADGSAEVHKKKKKKKKGAEPEGL</sequence>
<dbReference type="GO" id="GO:0003723">
    <property type="term" value="F:RNA binding"/>
    <property type="evidence" value="ECO:0007669"/>
    <property type="project" value="TreeGrafter"/>
</dbReference>
<feature type="compositionally biased region" description="Basic and acidic residues" evidence="1">
    <location>
        <begin position="991"/>
        <end position="1002"/>
    </location>
</feature>
<dbReference type="GO" id="GO:0005730">
    <property type="term" value="C:nucleolus"/>
    <property type="evidence" value="ECO:0007669"/>
    <property type="project" value="TreeGrafter"/>
</dbReference>
<dbReference type="EMBL" id="SWJQ01000105">
    <property type="protein sequence ID" value="TRZ22051.1"/>
    <property type="molecule type" value="Genomic_DNA"/>
</dbReference>
<dbReference type="OrthoDB" id="9838304at2759"/>
<dbReference type="Proteomes" id="UP000796761">
    <property type="component" value="Unassembled WGS sequence"/>
</dbReference>
<feature type="compositionally biased region" description="Low complexity" evidence="1">
    <location>
        <begin position="296"/>
        <end position="307"/>
    </location>
</feature>
<evidence type="ECO:0000256" key="1">
    <source>
        <dbReference type="SAM" id="MobiDB-lite"/>
    </source>
</evidence>
<feature type="compositionally biased region" description="Basic and acidic residues" evidence="1">
    <location>
        <begin position="915"/>
        <end position="929"/>
    </location>
</feature>
<dbReference type="PROSITE" id="PS50896">
    <property type="entry name" value="LISH"/>
    <property type="match status" value="1"/>
</dbReference>
<dbReference type="InterPro" id="IPR017859">
    <property type="entry name" value="Treacle"/>
</dbReference>
<reference evidence="2" key="1">
    <citation type="submission" date="2019-04" db="EMBL/GenBank/DDBJ databases">
        <title>Genome assembly of Zosterops borbonicus 15179.</title>
        <authorList>
            <person name="Leroy T."/>
            <person name="Anselmetti Y."/>
            <person name="Tilak M.-K."/>
            <person name="Nabholz B."/>
        </authorList>
    </citation>
    <scope>NUCLEOTIDE SEQUENCE</scope>
    <source>
        <strain evidence="2">HGM_15179</strain>
        <tissue evidence="2">Muscle</tissue>
    </source>
</reference>
<feature type="compositionally biased region" description="Polar residues" evidence="1">
    <location>
        <begin position="355"/>
        <end position="368"/>
    </location>
</feature>
<feature type="compositionally biased region" description="Polar residues" evidence="1">
    <location>
        <begin position="551"/>
        <end position="560"/>
    </location>
</feature>
<feature type="compositionally biased region" description="Basic and acidic residues" evidence="1">
    <location>
        <begin position="807"/>
        <end position="818"/>
    </location>
</feature>
<feature type="compositionally biased region" description="Polar residues" evidence="1">
    <location>
        <begin position="506"/>
        <end position="518"/>
    </location>
</feature>
<feature type="region of interest" description="Disordered" evidence="1">
    <location>
        <begin position="599"/>
        <end position="1038"/>
    </location>
</feature>
<feature type="compositionally biased region" description="Acidic residues" evidence="1">
    <location>
        <begin position="120"/>
        <end position="132"/>
    </location>
</feature>
<feature type="compositionally biased region" description="Low complexity" evidence="1">
    <location>
        <begin position="134"/>
        <end position="151"/>
    </location>
</feature>
<name>A0A8K1LQC4_9PASS</name>
<dbReference type="PANTHER" id="PTHR20787">
    <property type="entry name" value="TREACLE"/>
    <property type="match status" value="1"/>
</dbReference>
<dbReference type="GO" id="GO:0097110">
    <property type="term" value="F:scaffold protein binding"/>
    <property type="evidence" value="ECO:0007669"/>
    <property type="project" value="TreeGrafter"/>
</dbReference>
<feature type="compositionally biased region" description="Polar residues" evidence="1">
    <location>
        <begin position="796"/>
        <end position="806"/>
    </location>
</feature>
<feature type="compositionally biased region" description="Low complexity" evidence="1">
    <location>
        <begin position="101"/>
        <end position="119"/>
    </location>
</feature>
<feature type="compositionally biased region" description="Basic and acidic residues" evidence="1">
    <location>
        <begin position="897"/>
        <end position="908"/>
    </location>
</feature>
<feature type="compositionally biased region" description="Low complexity" evidence="1">
    <location>
        <begin position="520"/>
        <end position="533"/>
    </location>
</feature>
<organism evidence="2 3">
    <name type="scientific">Zosterops borbonicus</name>
    <dbReference type="NCBI Taxonomy" id="364589"/>
    <lineage>
        <taxon>Eukaryota</taxon>
        <taxon>Metazoa</taxon>
        <taxon>Chordata</taxon>
        <taxon>Craniata</taxon>
        <taxon>Vertebrata</taxon>
        <taxon>Euteleostomi</taxon>
        <taxon>Archelosauria</taxon>
        <taxon>Archosauria</taxon>
        <taxon>Dinosauria</taxon>
        <taxon>Saurischia</taxon>
        <taxon>Theropoda</taxon>
        <taxon>Coelurosauria</taxon>
        <taxon>Aves</taxon>
        <taxon>Neognathae</taxon>
        <taxon>Neoaves</taxon>
        <taxon>Telluraves</taxon>
        <taxon>Australaves</taxon>
        <taxon>Passeriformes</taxon>
        <taxon>Sylvioidea</taxon>
        <taxon>Zosteropidae</taxon>
        <taxon>Zosterops</taxon>
    </lineage>
</organism>
<protein>
    <recommendedName>
        <fullName evidence="4">Treacle protein</fullName>
    </recommendedName>
</protein>
<feature type="compositionally biased region" description="Acidic residues" evidence="1">
    <location>
        <begin position="263"/>
        <end position="277"/>
    </location>
</feature>
<dbReference type="GO" id="GO:0042790">
    <property type="term" value="P:nucleolar large rRNA transcription by RNA polymerase I"/>
    <property type="evidence" value="ECO:0007669"/>
    <property type="project" value="TreeGrafter"/>
</dbReference>
<dbReference type="InterPro" id="IPR006594">
    <property type="entry name" value="LisH"/>
</dbReference>
<feature type="compositionally biased region" description="Low complexity" evidence="1">
    <location>
        <begin position="162"/>
        <end position="174"/>
    </location>
</feature>
<keyword evidence="3" id="KW-1185">Reference proteome</keyword>
<evidence type="ECO:0000313" key="2">
    <source>
        <dbReference type="EMBL" id="TRZ22051.1"/>
    </source>
</evidence>
<comment type="caution">
    <text evidence="2">The sequence shown here is derived from an EMBL/GenBank/DDBJ whole genome shotgun (WGS) entry which is preliminary data.</text>
</comment>